<evidence type="ECO:0000313" key="7">
    <source>
        <dbReference type="EMBL" id="KAJ7071711.1"/>
    </source>
</evidence>
<name>A0AAD6TPJ0_9AGAR</name>
<dbReference type="PANTHER" id="PTHR45992">
    <property type="entry name" value="EUKARYOTIC ELONGATION FACTOR 2 KINASE-RELATED"/>
    <property type="match status" value="1"/>
</dbReference>
<protein>
    <submittedName>
        <fullName evidence="7">Kinase-like domain-containing protein</fullName>
    </submittedName>
</protein>
<dbReference type="InterPro" id="IPR004166">
    <property type="entry name" value="a-kinase_dom"/>
</dbReference>
<evidence type="ECO:0000256" key="4">
    <source>
        <dbReference type="ARBA" id="ARBA00022777"/>
    </source>
</evidence>
<dbReference type="InterPro" id="IPR011009">
    <property type="entry name" value="Kinase-like_dom_sf"/>
</dbReference>
<dbReference type="EMBL" id="JARJCN010000127">
    <property type="protein sequence ID" value="KAJ7071711.1"/>
    <property type="molecule type" value="Genomic_DNA"/>
</dbReference>
<evidence type="ECO:0000256" key="1">
    <source>
        <dbReference type="ARBA" id="ARBA00022527"/>
    </source>
</evidence>
<evidence type="ECO:0000259" key="6">
    <source>
        <dbReference type="PROSITE" id="PS51158"/>
    </source>
</evidence>
<keyword evidence="5" id="KW-0067">ATP-binding</keyword>
<dbReference type="Proteomes" id="UP001222325">
    <property type="component" value="Unassembled WGS sequence"/>
</dbReference>
<dbReference type="Gene3D" id="3.20.200.10">
    <property type="entry name" value="MHCK/EF2 kinase"/>
    <property type="match status" value="1"/>
</dbReference>
<keyword evidence="1" id="KW-0723">Serine/threonine-protein kinase</keyword>
<dbReference type="InterPro" id="IPR051852">
    <property type="entry name" value="Alpha-type_PK"/>
</dbReference>
<dbReference type="GO" id="GO:0004674">
    <property type="term" value="F:protein serine/threonine kinase activity"/>
    <property type="evidence" value="ECO:0007669"/>
    <property type="project" value="UniProtKB-KW"/>
</dbReference>
<keyword evidence="2" id="KW-0808">Transferase</keyword>
<feature type="non-terminal residue" evidence="7">
    <location>
        <position position="213"/>
    </location>
</feature>
<sequence>ESFALKRFYRTSDDDLPRPVSVHDNLKHLTEEILLLGEVEYFLEQFYEHGEIYSADLDTTLSVSKAWLATEKVAEGQTPSVAAGVSEDPDAYTDGISWLMEPLRSGQVTKFRGTLNFSGAPRGKLAATVDAFVHFTYLYSKKTMVICDIQTMKQRINGELKNVIFDPMVHSQTGNRGPGDHGKQGISDFLATHTCNIKCRSLRLEPLDNEEAE</sequence>
<feature type="domain" description="Alpha-type protein kinase" evidence="6">
    <location>
        <begin position="1"/>
        <end position="207"/>
    </location>
</feature>
<dbReference type="AlphaFoldDB" id="A0AAD6TPJ0"/>
<evidence type="ECO:0000313" key="8">
    <source>
        <dbReference type="Proteomes" id="UP001222325"/>
    </source>
</evidence>
<dbReference type="GO" id="GO:0005524">
    <property type="term" value="F:ATP binding"/>
    <property type="evidence" value="ECO:0007669"/>
    <property type="project" value="UniProtKB-KW"/>
</dbReference>
<organism evidence="7 8">
    <name type="scientific">Mycena belliarum</name>
    <dbReference type="NCBI Taxonomy" id="1033014"/>
    <lineage>
        <taxon>Eukaryota</taxon>
        <taxon>Fungi</taxon>
        <taxon>Dikarya</taxon>
        <taxon>Basidiomycota</taxon>
        <taxon>Agaricomycotina</taxon>
        <taxon>Agaricomycetes</taxon>
        <taxon>Agaricomycetidae</taxon>
        <taxon>Agaricales</taxon>
        <taxon>Marasmiineae</taxon>
        <taxon>Mycenaceae</taxon>
        <taxon>Mycena</taxon>
    </lineage>
</organism>
<dbReference type="Pfam" id="PF02816">
    <property type="entry name" value="Alpha_kinase"/>
    <property type="match status" value="1"/>
</dbReference>
<comment type="caution">
    <text evidence="7">The sequence shown here is derived from an EMBL/GenBank/DDBJ whole genome shotgun (WGS) entry which is preliminary data.</text>
</comment>
<dbReference type="SUPFAM" id="SSF56112">
    <property type="entry name" value="Protein kinase-like (PK-like)"/>
    <property type="match status" value="1"/>
</dbReference>
<keyword evidence="4 7" id="KW-0418">Kinase</keyword>
<evidence type="ECO:0000256" key="5">
    <source>
        <dbReference type="ARBA" id="ARBA00022840"/>
    </source>
</evidence>
<keyword evidence="8" id="KW-1185">Reference proteome</keyword>
<dbReference type="CDD" id="cd04515">
    <property type="entry name" value="Alpha_kinase"/>
    <property type="match status" value="1"/>
</dbReference>
<proteinExistence type="predicted"/>
<keyword evidence="3" id="KW-0547">Nucleotide-binding</keyword>
<dbReference type="PROSITE" id="PS51158">
    <property type="entry name" value="ALPHA_KINASE"/>
    <property type="match status" value="1"/>
</dbReference>
<reference evidence="7" key="1">
    <citation type="submission" date="2023-03" db="EMBL/GenBank/DDBJ databases">
        <title>Massive genome expansion in bonnet fungi (Mycena s.s.) driven by repeated elements and novel gene families across ecological guilds.</title>
        <authorList>
            <consortium name="Lawrence Berkeley National Laboratory"/>
            <person name="Harder C.B."/>
            <person name="Miyauchi S."/>
            <person name="Viragh M."/>
            <person name="Kuo A."/>
            <person name="Thoen E."/>
            <person name="Andreopoulos B."/>
            <person name="Lu D."/>
            <person name="Skrede I."/>
            <person name="Drula E."/>
            <person name="Henrissat B."/>
            <person name="Morin E."/>
            <person name="Kohler A."/>
            <person name="Barry K."/>
            <person name="LaButti K."/>
            <person name="Morin E."/>
            <person name="Salamov A."/>
            <person name="Lipzen A."/>
            <person name="Mereny Z."/>
            <person name="Hegedus B."/>
            <person name="Baldrian P."/>
            <person name="Stursova M."/>
            <person name="Weitz H."/>
            <person name="Taylor A."/>
            <person name="Grigoriev I.V."/>
            <person name="Nagy L.G."/>
            <person name="Martin F."/>
            <person name="Kauserud H."/>
        </authorList>
    </citation>
    <scope>NUCLEOTIDE SEQUENCE</scope>
    <source>
        <strain evidence="7">CBHHK173m</strain>
    </source>
</reference>
<evidence type="ECO:0000256" key="3">
    <source>
        <dbReference type="ARBA" id="ARBA00022741"/>
    </source>
</evidence>
<evidence type="ECO:0000256" key="2">
    <source>
        <dbReference type="ARBA" id="ARBA00022679"/>
    </source>
</evidence>
<gene>
    <name evidence="7" type="ORF">B0H15DRAFT_793396</name>
</gene>
<accession>A0AAD6TPJ0</accession>